<reference evidence="2 3" key="1">
    <citation type="submission" date="2020-08" db="EMBL/GenBank/DDBJ databases">
        <title>Bridging the membrane lipid divide: bacteria of the FCB group superphylum have the potential to synthesize archaeal ether lipids.</title>
        <authorList>
            <person name="Villanueva L."/>
            <person name="Von Meijenfeldt F.A.B."/>
            <person name="Westbye A.B."/>
            <person name="Yadav S."/>
            <person name="Hopmans E.C."/>
            <person name="Dutilh B.E."/>
            <person name="Sinninghe Damste J.S."/>
        </authorList>
    </citation>
    <scope>NUCLEOTIDE SEQUENCE [LARGE SCALE GENOMIC DNA]</scope>
    <source>
        <strain evidence="2">NIOZ-UU30</strain>
    </source>
</reference>
<evidence type="ECO:0000259" key="1">
    <source>
        <dbReference type="Pfam" id="PF03599"/>
    </source>
</evidence>
<dbReference type="Gene3D" id="3.40.50.11600">
    <property type="match status" value="1"/>
</dbReference>
<evidence type="ECO:0000313" key="2">
    <source>
        <dbReference type="EMBL" id="MBC8363321.1"/>
    </source>
</evidence>
<feature type="non-terminal residue" evidence="2">
    <location>
        <position position="185"/>
    </location>
</feature>
<dbReference type="InterPro" id="IPR016041">
    <property type="entry name" value="Ac-CoA_synth_d_su_TIM-brl"/>
</dbReference>
<dbReference type="EMBL" id="JACNJH010000288">
    <property type="protein sequence ID" value="MBC8363321.1"/>
    <property type="molecule type" value="Genomic_DNA"/>
</dbReference>
<proteinExistence type="predicted"/>
<evidence type="ECO:0000313" key="3">
    <source>
        <dbReference type="Proteomes" id="UP000603434"/>
    </source>
</evidence>
<sequence>MSLPSLKQPFVTGSINTPAGKVPQVSAMLNWTDRWGTFKARWGVRRMHYAVEPGIYALNRPTEQSPVLVTANYKMSFDCLRKALPGQDAWILVLDTDGINVWCAAGKGTFGTNELVARIASSSLDQIVTHRRLILPQLSGPGIAAFKVEKPRGSEAAKAPFRAAALRVFLATGLEAPTDMRKRRS</sequence>
<comment type="caution">
    <text evidence="2">The sequence shown here is derived from an EMBL/GenBank/DDBJ whole genome shotgun (WGS) entry which is preliminary data.</text>
</comment>
<dbReference type="Proteomes" id="UP000603434">
    <property type="component" value="Unassembled WGS sequence"/>
</dbReference>
<protein>
    <submittedName>
        <fullName evidence="2">Acetyl-CoA synthase subunit gamma</fullName>
    </submittedName>
</protein>
<dbReference type="Pfam" id="PF03599">
    <property type="entry name" value="CdhD"/>
    <property type="match status" value="1"/>
</dbReference>
<name>A0A8J6TPA0_9BACT</name>
<accession>A0A8J6TPA0</accession>
<gene>
    <name evidence="2" type="ORF">H8E23_18220</name>
</gene>
<organism evidence="2 3">
    <name type="scientific">Candidatus Desulfatibia profunda</name>
    <dbReference type="NCBI Taxonomy" id="2841695"/>
    <lineage>
        <taxon>Bacteria</taxon>
        <taxon>Pseudomonadati</taxon>
        <taxon>Thermodesulfobacteriota</taxon>
        <taxon>Desulfobacteria</taxon>
        <taxon>Desulfobacterales</taxon>
        <taxon>Desulfobacterales incertae sedis</taxon>
        <taxon>Candidatus Desulfatibia</taxon>
    </lineage>
</organism>
<dbReference type="AlphaFoldDB" id="A0A8J6TPA0"/>
<feature type="domain" description="CO dehydrogenase/acetyl-CoA synthase delta subunit TIM barrel" evidence="1">
    <location>
        <begin position="49"/>
        <end position="139"/>
    </location>
</feature>